<dbReference type="PANTHER" id="PTHR43340:SF1">
    <property type="entry name" value="HYPOXANTHINE PHOSPHORIBOSYLTRANSFERASE"/>
    <property type="match status" value="1"/>
</dbReference>
<dbReference type="EMBL" id="CYHH01000001">
    <property type="protein sequence ID" value="CUB04735.1"/>
    <property type="molecule type" value="Genomic_DNA"/>
</dbReference>
<dbReference type="InterPro" id="IPR050408">
    <property type="entry name" value="HGPRT"/>
</dbReference>
<proteinExistence type="predicted"/>
<dbReference type="InterPro" id="IPR000836">
    <property type="entry name" value="PRTase_dom"/>
</dbReference>
<dbReference type="GO" id="GO:0046100">
    <property type="term" value="P:hypoxanthine metabolic process"/>
    <property type="evidence" value="ECO:0007669"/>
    <property type="project" value="TreeGrafter"/>
</dbReference>
<dbReference type="RefSeq" id="WP_055422454.1">
    <property type="nucleotide sequence ID" value="NZ_CYHH01000001.1"/>
</dbReference>
<protein>
    <submittedName>
        <fullName evidence="4">Hypoxanthine-guanine phosphoribosyltransferase</fullName>
    </submittedName>
</protein>
<feature type="domain" description="Phosphoribosyltransferase" evidence="3">
    <location>
        <begin position="18"/>
        <end position="144"/>
    </location>
</feature>
<sequence length="185" mass="20994">MNPKVEAMRRVLAEAECIADSSQVQRAIDRVAAEITEVLAERDPLVYVVMKGAVVFAGQILPRLRFPLEVAYLHATRYHDTTAGSRLEWRVEPTAPIEGRPVLVLDDILDEGYTLAAVMQRLRDEGAEDVYLAVLCHKLHERKAYPGMRAHFTGLEIPDRYVFGYGMDYKGYWRNADGIYAVREP</sequence>
<dbReference type="GO" id="GO:0005829">
    <property type="term" value="C:cytosol"/>
    <property type="evidence" value="ECO:0007669"/>
    <property type="project" value="TreeGrafter"/>
</dbReference>
<organism evidence="4 5">
    <name type="scientific">Tepidiphilus thermophilus</name>
    <dbReference type="NCBI Taxonomy" id="876478"/>
    <lineage>
        <taxon>Bacteria</taxon>
        <taxon>Pseudomonadati</taxon>
        <taxon>Pseudomonadota</taxon>
        <taxon>Hydrogenophilia</taxon>
        <taxon>Hydrogenophilales</taxon>
        <taxon>Hydrogenophilaceae</taxon>
        <taxon>Tepidiphilus</taxon>
    </lineage>
</organism>
<dbReference type="GO" id="GO:0032263">
    <property type="term" value="P:GMP salvage"/>
    <property type="evidence" value="ECO:0007669"/>
    <property type="project" value="TreeGrafter"/>
</dbReference>
<comment type="catalytic activity">
    <reaction evidence="2">
        <text>IMP + diphosphate = hypoxanthine + 5-phospho-alpha-D-ribose 1-diphosphate</text>
        <dbReference type="Rhea" id="RHEA:17973"/>
        <dbReference type="ChEBI" id="CHEBI:17368"/>
        <dbReference type="ChEBI" id="CHEBI:33019"/>
        <dbReference type="ChEBI" id="CHEBI:58017"/>
        <dbReference type="ChEBI" id="CHEBI:58053"/>
        <dbReference type="EC" id="2.4.2.8"/>
    </reaction>
    <physiologicalReaction direction="right-to-left" evidence="2">
        <dbReference type="Rhea" id="RHEA:17975"/>
    </physiologicalReaction>
</comment>
<dbReference type="GO" id="GO:0004422">
    <property type="term" value="F:hypoxanthine phosphoribosyltransferase activity"/>
    <property type="evidence" value="ECO:0007669"/>
    <property type="project" value="TreeGrafter"/>
</dbReference>
<dbReference type="GO" id="GO:0032264">
    <property type="term" value="P:IMP salvage"/>
    <property type="evidence" value="ECO:0007669"/>
    <property type="project" value="TreeGrafter"/>
</dbReference>
<dbReference type="InterPro" id="IPR029057">
    <property type="entry name" value="PRTase-like"/>
</dbReference>
<keyword evidence="4" id="KW-0808">Transferase</keyword>
<comment type="catalytic activity">
    <reaction evidence="1">
        <text>GMP + diphosphate = guanine + 5-phospho-alpha-D-ribose 1-diphosphate</text>
        <dbReference type="Rhea" id="RHEA:25424"/>
        <dbReference type="ChEBI" id="CHEBI:16235"/>
        <dbReference type="ChEBI" id="CHEBI:33019"/>
        <dbReference type="ChEBI" id="CHEBI:58017"/>
        <dbReference type="ChEBI" id="CHEBI:58115"/>
        <dbReference type="EC" id="2.4.2.8"/>
    </reaction>
    <physiologicalReaction direction="right-to-left" evidence="1">
        <dbReference type="Rhea" id="RHEA:25426"/>
    </physiologicalReaction>
</comment>
<dbReference type="SUPFAM" id="SSF53271">
    <property type="entry name" value="PRTase-like"/>
    <property type="match status" value="1"/>
</dbReference>
<reference evidence="5" key="1">
    <citation type="submission" date="2015-08" db="EMBL/GenBank/DDBJ databases">
        <authorList>
            <person name="Babu N.S."/>
            <person name="Beckwith C.J."/>
            <person name="Beseler K.G."/>
            <person name="Brison A."/>
            <person name="Carone J.V."/>
            <person name="Caskin T.P."/>
            <person name="Diamond M."/>
            <person name="Durham M.E."/>
            <person name="Foxe J.M."/>
            <person name="Go M."/>
            <person name="Henderson B.A."/>
            <person name="Jones I.B."/>
            <person name="McGettigan J.A."/>
            <person name="Micheletti S.J."/>
            <person name="Nasrallah M.E."/>
            <person name="Ortiz D."/>
            <person name="Piller C.R."/>
            <person name="Privatt S.R."/>
            <person name="Schneider S.L."/>
            <person name="Sharp S."/>
            <person name="Smith T.C."/>
            <person name="Stanton J.D."/>
            <person name="Ullery H.E."/>
            <person name="Wilson R.J."/>
            <person name="Serrano M.G."/>
            <person name="Buck G."/>
            <person name="Lee V."/>
            <person name="Wang Y."/>
            <person name="Carvalho R."/>
            <person name="Voegtly L."/>
            <person name="Shi R."/>
            <person name="Duckworth R."/>
            <person name="Johnson A."/>
            <person name="Loviza R."/>
            <person name="Walstead R."/>
            <person name="Shah Z."/>
            <person name="Kiflezghi M."/>
            <person name="Wade K."/>
            <person name="Ball S.L."/>
            <person name="Bradley K.W."/>
            <person name="Asai D.J."/>
            <person name="Bowman C.A."/>
            <person name="Russell D.A."/>
            <person name="Pope W.H."/>
            <person name="Jacobs-Sera D."/>
            <person name="Hendrix R.W."/>
            <person name="Hatfull G.F."/>
        </authorList>
    </citation>
    <scope>NUCLEOTIDE SEQUENCE [LARGE SCALE GENOMIC DNA]</scope>
    <source>
        <strain evidence="5">JCM 19170</strain>
    </source>
</reference>
<dbReference type="Gene3D" id="3.40.50.2020">
    <property type="match status" value="1"/>
</dbReference>
<dbReference type="PANTHER" id="PTHR43340">
    <property type="entry name" value="HYPOXANTHINE-GUANINE PHOSPHORIBOSYLTRANSFERASE"/>
    <property type="match status" value="1"/>
</dbReference>
<gene>
    <name evidence="4" type="ORF">Ga0061068_10152</name>
</gene>
<dbReference type="GO" id="GO:0006178">
    <property type="term" value="P:guanine salvage"/>
    <property type="evidence" value="ECO:0007669"/>
    <property type="project" value="TreeGrafter"/>
</dbReference>
<dbReference type="NCBIfam" id="NF006605">
    <property type="entry name" value="PRK09162.1"/>
    <property type="match status" value="1"/>
</dbReference>
<dbReference type="AlphaFoldDB" id="A0A0K6INP4"/>
<dbReference type="GO" id="GO:0000287">
    <property type="term" value="F:magnesium ion binding"/>
    <property type="evidence" value="ECO:0007669"/>
    <property type="project" value="TreeGrafter"/>
</dbReference>
<evidence type="ECO:0000259" key="3">
    <source>
        <dbReference type="Pfam" id="PF00156"/>
    </source>
</evidence>
<dbReference type="Pfam" id="PF00156">
    <property type="entry name" value="Pribosyltran"/>
    <property type="match status" value="1"/>
</dbReference>
<keyword evidence="4" id="KW-0328">Glycosyltransferase</keyword>
<dbReference type="Proteomes" id="UP000182108">
    <property type="component" value="Unassembled WGS sequence"/>
</dbReference>
<dbReference type="CDD" id="cd06223">
    <property type="entry name" value="PRTases_typeI"/>
    <property type="match status" value="1"/>
</dbReference>
<keyword evidence="5" id="KW-1185">Reference proteome</keyword>
<accession>A0A0K6INP4</accession>
<dbReference type="OrthoDB" id="5296940at2"/>
<evidence type="ECO:0000256" key="2">
    <source>
        <dbReference type="ARBA" id="ARBA00049402"/>
    </source>
</evidence>
<name>A0A0K6INP4_9PROT</name>
<evidence type="ECO:0000256" key="1">
    <source>
        <dbReference type="ARBA" id="ARBA00048811"/>
    </source>
</evidence>
<evidence type="ECO:0000313" key="4">
    <source>
        <dbReference type="EMBL" id="CUB04735.1"/>
    </source>
</evidence>
<evidence type="ECO:0000313" key="5">
    <source>
        <dbReference type="Proteomes" id="UP000182108"/>
    </source>
</evidence>